<keyword evidence="4" id="KW-0315">Glutamine amidotransferase</keyword>
<dbReference type="SMART" id="SM01097">
    <property type="entry name" value="CPSase_sm_chain"/>
    <property type="match status" value="1"/>
</dbReference>
<dbReference type="InterPro" id="IPR050472">
    <property type="entry name" value="Anth_synth/Amidotransfase"/>
</dbReference>
<evidence type="ECO:0000256" key="4">
    <source>
        <dbReference type="ARBA" id="ARBA00022962"/>
    </source>
</evidence>
<gene>
    <name evidence="7" type="ORF">D4T97_014145</name>
</gene>
<dbReference type="PANTHER" id="PTHR43418:SF7">
    <property type="entry name" value="CARBAMOYL-PHOSPHATE SYNTHASE SMALL CHAIN"/>
    <property type="match status" value="1"/>
</dbReference>
<evidence type="ECO:0000313" key="8">
    <source>
        <dbReference type="Proteomes" id="UP000287156"/>
    </source>
</evidence>
<proteinExistence type="inferred from homology"/>
<dbReference type="PRINTS" id="PR00099">
    <property type="entry name" value="CPSGATASE"/>
</dbReference>
<evidence type="ECO:0000256" key="5">
    <source>
        <dbReference type="ARBA" id="ARBA00048816"/>
    </source>
</evidence>
<evidence type="ECO:0000259" key="6">
    <source>
        <dbReference type="SMART" id="SM01097"/>
    </source>
</evidence>
<dbReference type="PRINTS" id="PR00096">
    <property type="entry name" value="GATASE"/>
</dbReference>
<evidence type="ECO:0000256" key="3">
    <source>
        <dbReference type="ARBA" id="ARBA00012738"/>
    </source>
</evidence>
<dbReference type="Pfam" id="PF00117">
    <property type="entry name" value="GATase"/>
    <property type="match status" value="1"/>
</dbReference>
<comment type="catalytic activity">
    <reaction evidence="5">
        <text>hydrogencarbonate + L-glutamine + 2 ATP + H2O = carbamoyl phosphate + L-glutamate + 2 ADP + phosphate + 2 H(+)</text>
        <dbReference type="Rhea" id="RHEA:18633"/>
        <dbReference type="ChEBI" id="CHEBI:15377"/>
        <dbReference type="ChEBI" id="CHEBI:15378"/>
        <dbReference type="ChEBI" id="CHEBI:17544"/>
        <dbReference type="ChEBI" id="CHEBI:29985"/>
        <dbReference type="ChEBI" id="CHEBI:30616"/>
        <dbReference type="ChEBI" id="CHEBI:43474"/>
        <dbReference type="ChEBI" id="CHEBI:58228"/>
        <dbReference type="ChEBI" id="CHEBI:58359"/>
        <dbReference type="ChEBI" id="CHEBI:456216"/>
        <dbReference type="EC" id="6.3.5.5"/>
    </reaction>
</comment>
<accession>A0A429XX03</accession>
<keyword evidence="8" id="KW-1185">Reference proteome</keyword>
<evidence type="ECO:0000256" key="2">
    <source>
        <dbReference type="ARBA" id="ARBA00007800"/>
    </source>
</evidence>
<dbReference type="Proteomes" id="UP000287156">
    <property type="component" value="Unassembled WGS sequence"/>
</dbReference>
<dbReference type="Gene3D" id="3.50.30.20">
    <property type="entry name" value="Carbamoyl-phosphate synthase small subunit, N-terminal domain"/>
    <property type="match status" value="1"/>
</dbReference>
<dbReference type="OrthoDB" id="9804328at2"/>
<dbReference type="SUPFAM" id="SSF52317">
    <property type="entry name" value="Class I glutamine amidotransferase-like"/>
    <property type="match status" value="1"/>
</dbReference>
<dbReference type="InterPro" id="IPR036480">
    <property type="entry name" value="CarbP_synth_ssu_N_sf"/>
</dbReference>
<dbReference type="NCBIfam" id="NF009475">
    <property type="entry name" value="PRK12838.1"/>
    <property type="match status" value="1"/>
</dbReference>
<sequence>MYKNTAFKIKMRKRGEEEMEGSLILANGEIFTGKWHGRQKDHIGELIFFTGMGRFQEFITDPANQGKIVIATFPGILNSDLDHSKSESDKIQIGGLISQQDVSLPMNSNGKSVLDIFSAQNIPILSGMDTRALIKRVKTDGEMPAVISSGHKANRLDGHTEAVVAMSGTEYVVQNGNKHIVIINFGYKKSLIQAVSKFGNKVTVVSNHIDMNLMNSLQPDGLIFSGGAGDPMQWHKFFPQYKQLAMKYPTIGLGLGHQILALSFGATVEKMPTGHRNFKEAVIHTESKKVFMSSQNHGYAVNEKDLIKRGLRVSFKNVHDGTVEGLEHEQYPLATYQFHPEQINNPLNELIFNNFFQTVNESKGARIYA</sequence>
<dbReference type="EC" id="6.3.5.5" evidence="3"/>
<dbReference type="GO" id="GO:0004088">
    <property type="term" value="F:carbamoyl-phosphate synthase (glutamine-hydrolyzing) activity"/>
    <property type="evidence" value="ECO:0007669"/>
    <property type="project" value="UniProtKB-EC"/>
</dbReference>
<comment type="caution">
    <text evidence="7">The sequence shown here is derived from an EMBL/GenBank/DDBJ whole genome shotgun (WGS) entry which is preliminary data.</text>
</comment>
<reference evidence="7" key="1">
    <citation type="submission" date="2018-12" db="EMBL/GenBank/DDBJ databases">
        <authorList>
            <person name="Sun L."/>
            <person name="Chen Z."/>
        </authorList>
    </citation>
    <scope>NUCLEOTIDE SEQUENCE [LARGE SCALE GENOMIC DNA]</scope>
    <source>
        <strain evidence="7">3-2-2</strain>
    </source>
</reference>
<dbReference type="EMBL" id="QYTV02000006">
    <property type="protein sequence ID" value="RST73024.1"/>
    <property type="molecule type" value="Genomic_DNA"/>
</dbReference>
<dbReference type="InterPro" id="IPR017926">
    <property type="entry name" value="GATASE"/>
</dbReference>
<dbReference type="Gene3D" id="3.40.50.880">
    <property type="match status" value="1"/>
</dbReference>
<organism evidence="7 8">
    <name type="scientific">Siminovitchia acidinfaciens</name>
    <dbReference type="NCBI Taxonomy" id="2321395"/>
    <lineage>
        <taxon>Bacteria</taxon>
        <taxon>Bacillati</taxon>
        <taxon>Bacillota</taxon>
        <taxon>Bacilli</taxon>
        <taxon>Bacillales</taxon>
        <taxon>Bacillaceae</taxon>
        <taxon>Siminovitchia</taxon>
    </lineage>
</organism>
<name>A0A429XX03_9BACI</name>
<feature type="domain" description="Carbamoyl-phosphate synthase small subunit N-terminal" evidence="6">
    <location>
        <begin position="19"/>
        <end position="148"/>
    </location>
</feature>
<protein>
    <recommendedName>
        <fullName evidence="3">carbamoyl-phosphate synthase (glutamine-hydrolyzing)</fullName>
        <ecNumber evidence="3">6.3.5.5</ecNumber>
    </recommendedName>
</protein>
<dbReference type="SUPFAM" id="SSF52021">
    <property type="entry name" value="Carbamoyl phosphate synthetase, small subunit N-terminal domain"/>
    <property type="match status" value="1"/>
</dbReference>
<dbReference type="Pfam" id="PF00988">
    <property type="entry name" value="CPSase_sm_chain"/>
    <property type="match status" value="1"/>
</dbReference>
<dbReference type="InterPro" id="IPR029062">
    <property type="entry name" value="Class_I_gatase-like"/>
</dbReference>
<comment type="similarity">
    <text evidence="2">Belongs to the CarA family.</text>
</comment>
<evidence type="ECO:0000256" key="1">
    <source>
        <dbReference type="ARBA" id="ARBA00005077"/>
    </source>
</evidence>
<dbReference type="PANTHER" id="PTHR43418">
    <property type="entry name" value="MULTIFUNCTIONAL TRYPTOPHAN BIOSYNTHESIS PROTEIN-RELATED"/>
    <property type="match status" value="1"/>
</dbReference>
<dbReference type="AlphaFoldDB" id="A0A429XX03"/>
<dbReference type="InterPro" id="IPR002474">
    <property type="entry name" value="CarbamoylP_synth_ssu_N"/>
</dbReference>
<evidence type="ECO:0000313" key="7">
    <source>
        <dbReference type="EMBL" id="RST73024.1"/>
    </source>
</evidence>
<comment type="pathway">
    <text evidence="1">Amino-acid biosynthesis; L-arginine biosynthesis; carbamoyl phosphate from bicarbonate: step 1/1.</text>
</comment>
<dbReference type="PROSITE" id="PS51273">
    <property type="entry name" value="GATASE_TYPE_1"/>
    <property type="match status" value="1"/>
</dbReference>